<comment type="cofactor">
    <cofactor evidence="1">
        <name>Mn(2+)</name>
        <dbReference type="ChEBI" id="CHEBI:29035"/>
    </cofactor>
</comment>
<dbReference type="Proteomes" id="UP001248134">
    <property type="component" value="Unassembled WGS sequence"/>
</dbReference>
<dbReference type="PANTHER" id="PTHR43237:SF4">
    <property type="entry name" value="NADP-DEPENDENT MALIC ENZYME"/>
    <property type="match status" value="1"/>
</dbReference>
<dbReference type="RefSeq" id="WP_003194973.1">
    <property type="nucleotide sequence ID" value="NZ_CM000743.1"/>
</dbReference>
<feature type="binding site" evidence="7">
    <location>
        <position position="137"/>
    </location>
    <ligand>
        <name>a divalent metal cation</name>
        <dbReference type="ChEBI" id="CHEBI:60240"/>
    </ligand>
</feature>
<dbReference type="FunFam" id="3.40.50.720:FF:000095">
    <property type="entry name" value="NADP-dependent malic enzyme"/>
    <property type="match status" value="1"/>
</dbReference>
<dbReference type="InterPro" id="IPR051674">
    <property type="entry name" value="Malate_Decarboxylase"/>
</dbReference>
<dbReference type="FunFam" id="3.40.50.10380:FF:000003">
    <property type="entry name" value="NADP-dependent malic enzyme"/>
    <property type="match status" value="1"/>
</dbReference>
<reference evidence="12 13" key="1">
    <citation type="submission" date="2017-09" db="EMBL/GenBank/DDBJ databases">
        <title>Large-scale bioinformatics analysis of Bacillus genomes uncovers conserved roles of natural products in bacterial physiology.</title>
        <authorList>
            <consortium name="Agbiome Team Llc"/>
            <person name="Bleich R.M."/>
            <person name="Grubbs K.J."/>
            <person name="Santa Maria K.C."/>
            <person name="Allen S.E."/>
            <person name="Farag S."/>
            <person name="Shank E.A."/>
            <person name="Bowers A."/>
        </authorList>
    </citation>
    <scope>NUCLEOTIDE SEQUENCE [LARGE SCALE GENOMIC DNA]</scope>
    <source>
        <strain evidence="12 13">AFS037265</strain>
    </source>
</reference>
<dbReference type="PIRSF" id="PIRSF000106">
    <property type="entry name" value="ME"/>
    <property type="match status" value="1"/>
</dbReference>
<dbReference type="AlphaFoldDB" id="A0AAJ1YXQ7"/>
<dbReference type="GO" id="GO:0016616">
    <property type="term" value="F:oxidoreductase activity, acting on the CH-OH group of donors, NAD or NADP as acceptor"/>
    <property type="evidence" value="ECO:0007669"/>
    <property type="project" value="InterPro"/>
</dbReference>
<evidence type="ECO:0000256" key="1">
    <source>
        <dbReference type="ARBA" id="ARBA00001936"/>
    </source>
</evidence>
<evidence type="ECO:0000313" key="12">
    <source>
        <dbReference type="EMBL" id="PHE98773.1"/>
    </source>
</evidence>
<evidence type="ECO:0000313" key="14">
    <source>
        <dbReference type="Proteomes" id="UP001248134"/>
    </source>
</evidence>
<evidence type="ECO:0000256" key="8">
    <source>
        <dbReference type="RuleBase" id="RU003427"/>
    </source>
</evidence>
<dbReference type="Gene3D" id="3.40.50.10380">
    <property type="entry name" value="Malic enzyme, N-terminal domain"/>
    <property type="match status" value="1"/>
</dbReference>
<dbReference type="Proteomes" id="UP000221918">
    <property type="component" value="Unassembled WGS sequence"/>
</dbReference>
<feature type="binding site" evidence="7">
    <location>
        <position position="162"/>
    </location>
    <ligand>
        <name>a divalent metal cation</name>
        <dbReference type="ChEBI" id="CHEBI:60240"/>
    </ligand>
</feature>
<dbReference type="PROSITE" id="PS00331">
    <property type="entry name" value="MALIC_ENZYMES"/>
    <property type="match status" value="1"/>
</dbReference>
<dbReference type="InterPro" id="IPR012301">
    <property type="entry name" value="Malic_N_dom"/>
</dbReference>
<keyword evidence="4" id="KW-0560">Oxidoreductase</keyword>
<dbReference type="SMART" id="SM00919">
    <property type="entry name" value="Malic_M"/>
    <property type="match status" value="1"/>
</dbReference>
<dbReference type="EMBL" id="NUTL01000041">
    <property type="protein sequence ID" value="PHE98773.1"/>
    <property type="molecule type" value="Genomic_DNA"/>
</dbReference>
<dbReference type="InterPro" id="IPR015884">
    <property type="entry name" value="Malic_enzyme_CS"/>
</dbReference>
<evidence type="ECO:0000256" key="5">
    <source>
        <dbReference type="PIRSR" id="PIRSR000106-1"/>
    </source>
</evidence>
<dbReference type="PANTHER" id="PTHR43237">
    <property type="entry name" value="NADP-DEPENDENT MALIC ENZYME"/>
    <property type="match status" value="1"/>
</dbReference>
<proteinExistence type="inferred from homology"/>
<feature type="active site" description="Proton acceptor" evidence="5">
    <location>
        <position position="94"/>
    </location>
</feature>
<dbReference type="InterPro" id="IPR037062">
    <property type="entry name" value="Malic_N_dom_sf"/>
</dbReference>
<dbReference type="GO" id="GO:0046872">
    <property type="term" value="F:metal ion binding"/>
    <property type="evidence" value="ECO:0007669"/>
    <property type="project" value="UniProtKB-KW"/>
</dbReference>
<evidence type="ECO:0000256" key="4">
    <source>
        <dbReference type="ARBA" id="ARBA00023002"/>
    </source>
</evidence>
<name>A0AAJ1YXQ7_9BACI</name>
<dbReference type="SUPFAM" id="SSF51735">
    <property type="entry name" value="NAD(P)-binding Rossmann-fold domains"/>
    <property type="match status" value="1"/>
</dbReference>
<dbReference type="Pfam" id="PF00390">
    <property type="entry name" value="malic"/>
    <property type="match status" value="2"/>
</dbReference>
<dbReference type="EMBL" id="VLYX01000008">
    <property type="protein sequence ID" value="MDR4326393.1"/>
    <property type="molecule type" value="Genomic_DNA"/>
</dbReference>
<dbReference type="InterPro" id="IPR036291">
    <property type="entry name" value="NAD(P)-bd_dom_sf"/>
</dbReference>
<dbReference type="Pfam" id="PF03949">
    <property type="entry name" value="Malic_M"/>
    <property type="match status" value="1"/>
</dbReference>
<dbReference type="PRINTS" id="PR00072">
    <property type="entry name" value="MALOXRDTASE"/>
</dbReference>
<feature type="binding site" evidence="6">
    <location>
        <position position="288"/>
    </location>
    <ligand>
        <name>(S)-malate</name>
        <dbReference type="ChEBI" id="CHEBI:15589"/>
    </ligand>
</feature>
<dbReference type="SMART" id="SM01274">
    <property type="entry name" value="malic"/>
    <property type="match status" value="1"/>
</dbReference>
<dbReference type="InterPro" id="IPR012302">
    <property type="entry name" value="Malic_NAD-bd"/>
</dbReference>
<dbReference type="InterPro" id="IPR001891">
    <property type="entry name" value="Malic_OxRdtase"/>
</dbReference>
<evidence type="ECO:0000256" key="7">
    <source>
        <dbReference type="PIRSR" id="PIRSR000106-3"/>
    </source>
</evidence>
<feature type="domain" description="Malic enzyme N-terminal" evidence="10">
    <location>
        <begin position="18"/>
        <end position="151"/>
    </location>
</feature>
<comment type="similarity">
    <text evidence="2 8">Belongs to the malic enzymes family.</text>
</comment>
<evidence type="ECO:0000256" key="2">
    <source>
        <dbReference type="ARBA" id="ARBA00008785"/>
    </source>
</evidence>
<feature type="domain" description="Malic enzyme NAD-binding" evidence="9">
    <location>
        <begin position="163"/>
        <end position="386"/>
    </location>
</feature>
<evidence type="ECO:0000256" key="6">
    <source>
        <dbReference type="PIRSR" id="PIRSR000106-2"/>
    </source>
</evidence>
<feature type="binding site" evidence="6">
    <location>
        <position position="318"/>
    </location>
    <ligand>
        <name>(S)-malate</name>
        <dbReference type="ChEBI" id="CHEBI:15589"/>
    </ligand>
</feature>
<feature type="active site" description="Proton donor" evidence="5">
    <location>
        <position position="39"/>
    </location>
</feature>
<protein>
    <submittedName>
        <fullName evidence="12">NAD-dependent malic enzyme</fullName>
    </submittedName>
    <submittedName>
        <fullName evidence="11">NADP-dependent malic enzyme</fullName>
    </submittedName>
</protein>
<dbReference type="GeneID" id="34214323"/>
<evidence type="ECO:0000259" key="9">
    <source>
        <dbReference type="SMART" id="SM00919"/>
    </source>
</evidence>
<organism evidence="11 14">
    <name type="scientific">Bacillus pseudomycoides</name>
    <dbReference type="NCBI Taxonomy" id="64104"/>
    <lineage>
        <taxon>Bacteria</taxon>
        <taxon>Bacillati</taxon>
        <taxon>Bacillota</taxon>
        <taxon>Bacilli</taxon>
        <taxon>Bacillales</taxon>
        <taxon>Bacillaceae</taxon>
        <taxon>Bacillus</taxon>
        <taxon>Bacillus cereus group</taxon>
    </lineage>
</organism>
<comment type="caution">
    <text evidence="11">The sequence shown here is derived from an EMBL/GenBank/DDBJ whole genome shotgun (WGS) entry which is preliminary data.</text>
</comment>
<dbReference type="InterPro" id="IPR045213">
    <property type="entry name" value="Malic_NAD-bd_bact_type"/>
</dbReference>
<sequence>MLESQINERSLLLHKELVGKIEITSKVEVNSADDLSLTYTPGVAESCKAIAADEETAYDYTARGNMVAVVSDGTAVLGLGDIGPKAAMPVMEGKSILFKKFANVDAFPLCLGTTDVDEIVTIVKNLEPTFAGINLEDIAAPRCFEIEKRLKEETNIPVFHDDQHGTAIVVLAAVINALKVVNKQMDAVKIVINGAGSAGIAIAKLLLQAGAQHITLVSLEGIVCEGESWMNPAQIEIAKKTNREYIRGTLKEAIHEADIFIGVSAPNVLTTELVQTMSEKPIVFAMANPIPEIYPEDALKAGAVVVGTGRSDYPNQVNNVLAFPGIFRGALDVRATDVTEEMKLAAAYGIANIITDEERNENYVIPNPLDKRVVPSVAAAVAKAAIESGVAQITKMPSYLK</sequence>
<gene>
    <name evidence="12" type="ORF">COF81_10855</name>
    <name evidence="11" type="ORF">FOS08_10660</name>
</gene>
<feature type="binding site" evidence="7">
    <location>
        <position position="136"/>
    </location>
    <ligand>
        <name>a divalent metal cation</name>
        <dbReference type="ChEBI" id="CHEBI:60240"/>
    </ligand>
</feature>
<evidence type="ECO:0000256" key="3">
    <source>
        <dbReference type="ARBA" id="ARBA00022723"/>
    </source>
</evidence>
<accession>A0AAJ1YXQ7</accession>
<dbReference type="GO" id="GO:0051287">
    <property type="term" value="F:NAD binding"/>
    <property type="evidence" value="ECO:0007669"/>
    <property type="project" value="InterPro"/>
</dbReference>
<evidence type="ECO:0000259" key="10">
    <source>
        <dbReference type="SMART" id="SM01274"/>
    </source>
</evidence>
<dbReference type="SUPFAM" id="SSF53223">
    <property type="entry name" value="Aminoacid dehydrogenase-like, N-terminal domain"/>
    <property type="match status" value="1"/>
</dbReference>
<dbReference type="CDD" id="cd05311">
    <property type="entry name" value="NAD_bind_2_malic_enz"/>
    <property type="match status" value="1"/>
</dbReference>
<dbReference type="InterPro" id="IPR046346">
    <property type="entry name" value="Aminoacid_DH-like_N_sf"/>
</dbReference>
<dbReference type="GO" id="GO:0004470">
    <property type="term" value="F:malic enzyme activity"/>
    <property type="evidence" value="ECO:0007669"/>
    <property type="project" value="InterPro"/>
</dbReference>
<evidence type="ECO:0000313" key="13">
    <source>
        <dbReference type="Proteomes" id="UP000221918"/>
    </source>
</evidence>
<reference evidence="11" key="2">
    <citation type="submission" date="2019-07" db="EMBL/GenBank/DDBJ databases">
        <title>Phylogenomic Reclassification of ATCC Bacillus Strains and Various Taxa within the Genus Bacillus.</title>
        <authorList>
            <person name="Riojas M.A."/>
            <person name="Frank A.M."/>
            <person name="Fenn S.L."/>
            <person name="King S.P."/>
            <person name="Brower S.M."/>
            <person name="Hazbon M.H."/>
        </authorList>
    </citation>
    <scope>NUCLEOTIDE SEQUENCE</scope>
    <source>
        <strain evidence="11">NR-12239</strain>
    </source>
</reference>
<dbReference type="Gene3D" id="3.40.50.720">
    <property type="entry name" value="NAD(P)-binding Rossmann-like Domain"/>
    <property type="match status" value="1"/>
</dbReference>
<evidence type="ECO:0000313" key="11">
    <source>
        <dbReference type="EMBL" id="MDR4326393.1"/>
    </source>
</evidence>
<keyword evidence="3 7" id="KW-0479">Metal-binding</keyword>
<comment type="cofactor">
    <cofactor evidence="7">
        <name>Mg(2+)</name>
        <dbReference type="ChEBI" id="CHEBI:18420"/>
    </cofactor>
    <cofactor evidence="7">
        <name>Mn(2+)</name>
        <dbReference type="ChEBI" id="CHEBI:29035"/>
    </cofactor>
    <text evidence="7">Divalent metal cations. Prefers magnesium or manganese.</text>
</comment>